<accession>A0A1M6XIV5</accession>
<dbReference type="Proteomes" id="UP000184191">
    <property type="component" value="Unassembled WGS sequence"/>
</dbReference>
<name>A0A1M6XIV5_9RHOB</name>
<dbReference type="PANTHER" id="PTHR11941:SF54">
    <property type="entry name" value="ENOYL-COA HYDRATASE, MITOCHONDRIAL"/>
    <property type="match status" value="1"/>
</dbReference>
<dbReference type="EMBL" id="FRBN01000004">
    <property type="protein sequence ID" value="SHL05914.1"/>
    <property type="molecule type" value="Genomic_DNA"/>
</dbReference>
<dbReference type="SUPFAM" id="SSF52096">
    <property type="entry name" value="ClpP/crotonase"/>
    <property type="match status" value="1"/>
</dbReference>
<dbReference type="Pfam" id="PF00378">
    <property type="entry name" value="ECH_1"/>
    <property type="match status" value="1"/>
</dbReference>
<dbReference type="NCBIfam" id="NF004796">
    <property type="entry name" value="PRK06144.1"/>
    <property type="match status" value="1"/>
</dbReference>
<proteinExistence type="predicted"/>
<dbReference type="CDD" id="cd06558">
    <property type="entry name" value="crotonase-like"/>
    <property type="match status" value="1"/>
</dbReference>
<evidence type="ECO:0000313" key="2">
    <source>
        <dbReference type="Proteomes" id="UP000184191"/>
    </source>
</evidence>
<dbReference type="PANTHER" id="PTHR11941">
    <property type="entry name" value="ENOYL-COA HYDRATASE-RELATED"/>
    <property type="match status" value="1"/>
</dbReference>
<protein>
    <submittedName>
        <fullName evidence="1">Enoyl-CoA hydratase/carnithine racemase</fullName>
    </submittedName>
</protein>
<dbReference type="Gene3D" id="3.90.226.10">
    <property type="entry name" value="2-enoyl-CoA Hydratase, Chain A, domain 1"/>
    <property type="match status" value="1"/>
</dbReference>
<dbReference type="AlphaFoldDB" id="A0A1M6XIV5"/>
<dbReference type="InterPro" id="IPR001753">
    <property type="entry name" value="Enoyl-CoA_hydra/iso"/>
</dbReference>
<evidence type="ECO:0000313" key="1">
    <source>
        <dbReference type="EMBL" id="SHL05914.1"/>
    </source>
</evidence>
<dbReference type="GO" id="GO:0003824">
    <property type="term" value="F:catalytic activity"/>
    <property type="evidence" value="ECO:0007669"/>
    <property type="project" value="UniProtKB-ARBA"/>
</dbReference>
<dbReference type="RefSeq" id="WP_073196037.1">
    <property type="nucleotide sequence ID" value="NZ_FRBN01000004.1"/>
</dbReference>
<keyword evidence="2" id="KW-1185">Reference proteome</keyword>
<dbReference type="InterPro" id="IPR029045">
    <property type="entry name" value="ClpP/crotonase-like_dom_sf"/>
</dbReference>
<reference evidence="2" key="1">
    <citation type="submission" date="2016-11" db="EMBL/GenBank/DDBJ databases">
        <authorList>
            <person name="Varghese N."/>
            <person name="Submissions S."/>
        </authorList>
    </citation>
    <scope>NUCLEOTIDE SEQUENCE [LARGE SCALE GENOMIC DNA]</scope>
    <source>
        <strain evidence="2">DSM 29327</strain>
    </source>
</reference>
<dbReference type="GO" id="GO:0006635">
    <property type="term" value="P:fatty acid beta-oxidation"/>
    <property type="evidence" value="ECO:0007669"/>
    <property type="project" value="TreeGrafter"/>
</dbReference>
<organism evidence="1 2">
    <name type="scientific">Roseovarius marisflavi</name>
    <dbReference type="NCBI Taxonomy" id="1054996"/>
    <lineage>
        <taxon>Bacteria</taxon>
        <taxon>Pseudomonadati</taxon>
        <taxon>Pseudomonadota</taxon>
        <taxon>Alphaproteobacteria</taxon>
        <taxon>Rhodobacterales</taxon>
        <taxon>Roseobacteraceae</taxon>
        <taxon>Roseovarius</taxon>
    </lineage>
</organism>
<dbReference type="OrthoDB" id="9795613at2"/>
<sequence>MSELTHDIRDATLWITFNRPQARNALTFEMYEGLADLCRGVPTDGSLRAVVLSGAGGRAFAAGTDMTQFRAFDKAQDALDYEAKIGAVLDAVERCPLPTIAALNGACTGGGAAIAAACDIRIASANLKFGFPIARTLGNCLAAANLARLSALMGAGRVREMIFTARLLGADEAQACGLISEVLEDEAALMARAEALAKTLGEMAPLTLRATKEAMRRVGAAAAVEDADLIEMCYMSADFRHGMEAFLAKEAPKWTGK</sequence>
<dbReference type="STRING" id="1054996.SAMN05444414_104140"/>
<gene>
    <name evidence="1" type="ORF">SAMN05444414_104140</name>
</gene>